<keyword evidence="2 6" id="KW-0812">Transmembrane</keyword>
<evidence type="ECO:0000256" key="5">
    <source>
        <dbReference type="ARBA" id="ARBA00038359"/>
    </source>
</evidence>
<dbReference type="GO" id="GO:0016020">
    <property type="term" value="C:membrane"/>
    <property type="evidence" value="ECO:0007669"/>
    <property type="project" value="UniProtKB-SubCell"/>
</dbReference>
<comment type="subcellular location">
    <subcellularLocation>
        <location evidence="1">Membrane</location>
        <topology evidence="1">Multi-pass membrane protein</topology>
    </subcellularLocation>
</comment>
<feature type="transmembrane region" description="Helical" evidence="6">
    <location>
        <begin position="53"/>
        <end position="76"/>
    </location>
</feature>
<name>A0A084QM40_STAC4</name>
<dbReference type="Pfam" id="PF20684">
    <property type="entry name" value="Fung_rhodopsin"/>
    <property type="match status" value="1"/>
</dbReference>
<dbReference type="InParanoid" id="A0A084QM40"/>
<evidence type="ECO:0000256" key="4">
    <source>
        <dbReference type="ARBA" id="ARBA00023136"/>
    </source>
</evidence>
<evidence type="ECO:0000256" key="6">
    <source>
        <dbReference type="SAM" id="Phobius"/>
    </source>
</evidence>
<evidence type="ECO:0000259" key="7">
    <source>
        <dbReference type="Pfam" id="PF20684"/>
    </source>
</evidence>
<evidence type="ECO:0000256" key="2">
    <source>
        <dbReference type="ARBA" id="ARBA00022692"/>
    </source>
</evidence>
<feature type="transmembrane region" description="Helical" evidence="6">
    <location>
        <begin position="216"/>
        <end position="236"/>
    </location>
</feature>
<dbReference type="OrthoDB" id="5429740at2759"/>
<gene>
    <name evidence="8" type="ORF">S40285_05625</name>
</gene>
<keyword evidence="3 6" id="KW-1133">Transmembrane helix</keyword>
<sequence length="373" mass="41786">METLPTEPLDRGLSSRAKLIIALAWSFMFFALLATGLRVYVRLKIEKTLALDDWIMFIALVFHILAATFLTLASAVGIGYQMFTMTIDQIIEMTFWAWWTVPCSILSNVIARISITIVLVQIFGVRIWFKRLIITFTSVMSILGLANFVFIFFQVSPLEASWNLRVQPNWRLSTYPHSVLMFIQLLFFTISDFLFAFFPVLYIWRLQMLLRKKVGLMLVMAGSLVTMGASIGRLVITRDTLTENTNIDADAAMNADRIFLFFGVGSLLASIEVSLVILLGSLPRLKIITKLSPFQSITSSFNSLLLRFSSRSATQSGNSSLGRGIQDLADSDVELVERGKPAFNHQLAGVDRGVYSVQGKATPKTSDSMYHTS</sequence>
<evidence type="ECO:0000256" key="3">
    <source>
        <dbReference type="ARBA" id="ARBA00022989"/>
    </source>
</evidence>
<dbReference type="AlphaFoldDB" id="A0A084QM40"/>
<feature type="transmembrane region" description="Helical" evidence="6">
    <location>
        <begin position="258"/>
        <end position="282"/>
    </location>
</feature>
<feature type="transmembrane region" description="Helical" evidence="6">
    <location>
        <begin position="20"/>
        <end position="41"/>
    </location>
</feature>
<dbReference type="OMA" id="PTESIWD"/>
<dbReference type="InterPro" id="IPR049326">
    <property type="entry name" value="Rhodopsin_dom_fungi"/>
</dbReference>
<feature type="transmembrane region" description="Helical" evidence="6">
    <location>
        <begin position="175"/>
        <end position="204"/>
    </location>
</feature>
<reference evidence="8 9" key="1">
    <citation type="journal article" date="2014" name="BMC Genomics">
        <title>Comparative genome sequencing reveals chemotype-specific gene clusters in the toxigenic black mold Stachybotrys.</title>
        <authorList>
            <person name="Semeiks J."/>
            <person name="Borek D."/>
            <person name="Otwinowski Z."/>
            <person name="Grishin N.V."/>
        </authorList>
    </citation>
    <scope>NUCLEOTIDE SEQUENCE [LARGE SCALE GENOMIC DNA]</scope>
    <source>
        <strain evidence="8 9">IBT 40285</strain>
    </source>
</reference>
<dbReference type="PANTHER" id="PTHR33048:SF146">
    <property type="entry name" value="INTEGRAL MEMBRANE PROTEIN"/>
    <property type="match status" value="1"/>
</dbReference>
<dbReference type="HOGENOM" id="CLU_028200_3_7_1"/>
<dbReference type="InterPro" id="IPR052337">
    <property type="entry name" value="SAT4-like"/>
</dbReference>
<evidence type="ECO:0000256" key="1">
    <source>
        <dbReference type="ARBA" id="ARBA00004141"/>
    </source>
</evidence>
<accession>A0A084QM40</accession>
<organism evidence="8 9">
    <name type="scientific">Stachybotrys chlorohalonatus (strain IBT 40285)</name>
    <dbReference type="NCBI Taxonomy" id="1283841"/>
    <lineage>
        <taxon>Eukaryota</taxon>
        <taxon>Fungi</taxon>
        <taxon>Dikarya</taxon>
        <taxon>Ascomycota</taxon>
        <taxon>Pezizomycotina</taxon>
        <taxon>Sordariomycetes</taxon>
        <taxon>Hypocreomycetidae</taxon>
        <taxon>Hypocreales</taxon>
        <taxon>Stachybotryaceae</taxon>
        <taxon>Stachybotrys</taxon>
    </lineage>
</organism>
<evidence type="ECO:0000313" key="9">
    <source>
        <dbReference type="Proteomes" id="UP000028524"/>
    </source>
</evidence>
<feature type="transmembrane region" description="Helical" evidence="6">
    <location>
        <begin position="96"/>
        <end position="120"/>
    </location>
</feature>
<proteinExistence type="inferred from homology"/>
<keyword evidence="9" id="KW-1185">Reference proteome</keyword>
<evidence type="ECO:0000313" key="8">
    <source>
        <dbReference type="EMBL" id="KFA65025.1"/>
    </source>
</evidence>
<dbReference type="EMBL" id="KL660623">
    <property type="protein sequence ID" value="KFA65025.1"/>
    <property type="molecule type" value="Genomic_DNA"/>
</dbReference>
<dbReference type="PANTHER" id="PTHR33048">
    <property type="entry name" value="PTH11-LIKE INTEGRAL MEMBRANE PROTEIN (AFU_ORTHOLOGUE AFUA_5G11245)"/>
    <property type="match status" value="1"/>
</dbReference>
<protein>
    <recommendedName>
        <fullName evidence="7">Rhodopsin domain-containing protein</fullName>
    </recommendedName>
</protein>
<comment type="similarity">
    <text evidence="5">Belongs to the SAT4 family.</text>
</comment>
<dbReference type="Proteomes" id="UP000028524">
    <property type="component" value="Unassembled WGS sequence"/>
</dbReference>
<feature type="domain" description="Rhodopsin" evidence="7">
    <location>
        <begin position="37"/>
        <end position="287"/>
    </location>
</feature>
<feature type="transmembrane region" description="Helical" evidence="6">
    <location>
        <begin position="132"/>
        <end position="155"/>
    </location>
</feature>
<keyword evidence="4 6" id="KW-0472">Membrane</keyword>